<gene>
    <name evidence="1" type="ORF">CGOC_LOCUS12714</name>
</gene>
<keyword evidence="2" id="KW-1185">Reference proteome</keyword>
<reference evidence="1 2" key="1">
    <citation type="submission" date="2018-11" db="EMBL/GenBank/DDBJ databases">
        <authorList>
            <consortium name="Pathogen Informatics"/>
        </authorList>
    </citation>
    <scope>NUCLEOTIDE SEQUENCE [LARGE SCALE GENOMIC DNA]</scope>
</reference>
<dbReference type="EMBL" id="UYRV01125171">
    <property type="protein sequence ID" value="VDN34704.1"/>
    <property type="molecule type" value="Genomic_DNA"/>
</dbReference>
<evidence type="ECO:0000313" key="2">
    <source>
        <dbReference type="Proteomes" id="UP000271889"/>
    </source>
</evidence>
<evidence type="ECO:0000313" key="1">
    <source>
        <dbReference type="EMBL" id="VDN34704.1"/>
    </source>
</evidence>
<organism evidence="1 2">
    <name type="scientific">Cylicostephanus goldi</name>
    <name type="common">Nematode worm</name>
    <dbReference type="NCBI Taxonomy" id="71465"/>
    <lineage>
        <taxon>Eukaryota</taxon>
        <taxon>Metazoa</taxon>
        <taxon>Ecdysozoa</taxon>
        <taxon>Nematoda</taxon>
        <taxon>Chromadorea</taxon>
        <taxon>Rhabditida</taxon>
        <taxon>Rhabditina</taxon>
        <taxon>Rhabditomorpha</taxon>
        <taxon>Strongyloidea</taxon>
        <taxon>Strongylidae</taxon>
        <taxon>Cylicostephanus</taxon>
    </lineage>
</organism>
<accession>A0A3P7MXU2</accession>
<proteinExistence type="predicted"/>
<sequence length="78" mass="9175">MDDMSEDLINFLVDTAIQSEKKAVKRKSESWQKLVPSIKKMEMDDPVEQFKKDYQNAQPYESDMSFYMLATGKVLYQN</sequence>
<dbReference type="AlphaFoldDB" id="A0A3P7MXU2"/>
<dbReference type="Proteomes" id="UP000271889">
    <property type="component" value="Unassembled WGS sequence"/>
</dbReference>
<protein>
    <submittedName>
        <fullName evidence="1">Uncharacterized protein</fullName>
    </submittedName>
</protein>
<name>A0A3P7MXU2_CYLGO</name>